<organism evidence="2">
    <name type="scientific">uncultured bacterium</name>
    <name type="common">gcode 4</name>
    <dbReference type="NCBI Taxonomy" id="1234023"/>
    <lineage>
        <taxon>Bacteria</taxon>
        <taxon>environmental samples</taxon>
    </lineage>
</organism>
<gene>
    <name evidence="2" type="ORF">ACD_2C00171G0004</name>
</gene>
<evidence type="ECO:0008006" key="3">
    <source>
        <dbReference type="Google" id="ProtNLM"/>
    </source>
</evidence>
<sequence>MRFLRFIVFSCLTIMTLVIFVVFFPCEHIVPPKKIQVQNHFSTWAQLFYSWALSQVDVVKQYDFTNWYYSGSWYPPYDTWVCSDVIWRAFKDNGIDFKKLLDEDMILNPSLYPNKFDSNINFRRVKNIDAFLKRKSKVLTNEMISGNAENLWKWQAGDIVIFDDIFPKRLWHIWIITDLRREDGVPYMIDNHWYGVKISITPLDWPTEIVGHYRYF</sequence>
<feature type="transmembrane region" description="Helical" evidence="1">
    <location>
        <begin position="6"/>
        <end position="26"/>
    </location>
</feature>
<evidence type="ECO:0000313" key="2">
    <source>
        <dbReference type="EMBL" id="EKE29467.1"/>
    </source>
</evidence>
<keyword evidence="1" id="KW-1133">Transmembrane helix</keyword>
<reference evidence="2" key="1">
    <citation type="journal article" date="2012" name="Science">
        <title>Fermentation, hydrogen, and sulfur metabolism in multiple uncultivated bacterial phyla.</title>
        <authorList>
            <person name="Wrighton K.C."/>
            <person name="Thomas B.C."/>
            <person name="Sharon I."/>
            <person name="Miller C.S."/>
            <person name="Castelle C.J."/>
            <person name="VerBerkmoes N.C."/>
            <person name="Wilkins M.J."/>
            <person name="Hettich R.L."/>
            <person name="Lipton M.S."/>
            <person name="Williams K.H."/>
            <person name="Long P.E."/>
            <person name="Banfield J.F."/>
        </authorList>
    </citation>
    <scope>NUCLEOTIDE SEQUENCE [LARGE SCALE GENOMIC DNA]</scope>
</reference>
<proteinExistence type="predicted"/>
<name>K2G5A3_9BACT</name>
<comment type="caution">
    <text evidence="2">The sequence shown here is derived from an EMBL/GenBank/DDBJ whole genome shotgun (WGS) entry which is preliminary data.</text>
</comment>
<protein>
    <recommendedName>
        <fullName evidence="3">DUF1287 domain-containing protein</fullName>
    </recommendedName>
</protein>
<dbReference type="InterPro" id="IPR009706">
    <property type="entry name" value="DUF1287"/>
</dbReference>
<keyword evidence="1" id="KW-0812">Transmembrane</keyword>
<dbReference type="AlphaFoldDB" id="K2G5A3"/>
<accession>K2G5A3</accession>
<dbReference type="EMBL" id="AMFJ01000171">
    <property type="protein sequence ID" value="EKE29467.1"/>
    <property type="molecule type" value="Genomic_DNA"/>
</dbReference>
<keyword evidence="1" id="KW-0472">Membrane</keyword>
<dbReference type="Pfam" id="PF06940">
    <property type="entry name" value="DUF1287"/>
    <property type="match status" value="1"/>
</dbReference>
<evidence type="ECO:0000256" key="1">
    <source>
        <dbReference type="SAM" id="Phobius"/>
    </source>
</evidence>